<reference evidence="1 2" key="1">
    <citation type="submission" date="2015-01" db="EMBL/GenBank/DDBJ databases">
        <title>Evolution of Trichinella species and genotypes.</title>
        <authorList>
            <person name="Korhonen P.K."/>
            <person name="Edoardo P."/>
            <person name="Giuseppe L.R."/>
            <person name="Gasser R.B."/>
        </authorList>
    </citation>
    <scope>NUCLEOTIDE SEQUENCE [LARGE SCALE GENOMIC DNA]</scope>
    <source>
        <strain evidence="1">ISS1029</strain>
    </source>
</reference>
<name>A0A0V1HDX8_9BILA</name>
<evidence type="ECO:0000313" key="1">
    <source>
        <dbReference type="EMBL" id="KRZ08614.1"/>
    </source>
</evidence>
<protein>
    <submittedName>
        <fullName evidence="1">Uncharacterized protein</fullName>
    </submittedName>
</protein>
<proteinExistence type="predicted"/>
<dbReference type="AlphaFoldDB" id="A0A0V1HDX8"/>
<organism evidence="1 2">
    <name type="scientific">Trichinella zimbabwensis</name>
    <dbReference type="NCBI Taxonomy" id="268475"/>
    <lineage>
        <taxon>Eukaryota</taxon>
        <taxon>Metazoa</taxon>
        <taxon>Ecdysozoa</taxon>
        <taxon>Nematoda</taxon>
        <taxon>Enoplea</taxon>
        <taxon>Dorylaimia</taxon>
        <taxon>Trichinellida</taxon>
        <taxon>Trichinellidae</taxon>
        <taxon>Trichinella</taxon>
    </lineage>
</organism>
<sequence>MQNDVHRGKEINKKCWARATVHHGRFDKMKRARTRGVEKRVRDKQWHKEDFYFTAVSIEGKQKGGGRGCRCHLVNTNALPICASIGVVHAGCPFSLLHRGVLSIIAYCRASLEHFLLKMPAFAILHNIMAALAVHCRSNSANHYSALFLFMPFQRVA</sequence>
<evidence type="ECO:0000313" key="2">
    <source>
        <dbReference type="Proteomes" id="UP000055024"/>
    </source>
</evidence>
<dbReference type="EMBL" id="JYDP01000084">
    <property type="protein sequence ID" value="KRZ08614.1"/>
    <property type="molecule type" value="Genomic_DNA"/>
</dbReference>
<comment type="caution">
    <text evidence="1">The sequence shown here is derived from an EMBL/GenBank/DDBJ whole genome shotgun (WGS) entry which is preliminary data.</text>
</comment>
<gene>
    <name evidence="1" type="ORF">T11_6609</name>
</gene>
<keyword evidence="2" id="KW-1185">Reference proteome</keyword>
<dbReference type="OrthoDB" id="10348877at2759"/>
<dbReference type="Proteomes" id="UP000055024">
    <property type="component" value="Unassembled WGS sequence"/>
</dbReference>
<accession>A0A0V1HDX8</accession>